<evidence type="ECO:0008006" key="3">
    <source>
        <dbReference type="Google" id="ProtNLM"/>
    </source>
</evidence>
<protein>
    <recommendedName>
        <fullName evidence="3">Transposase</fullName>
    </recommendedName>
</protein>
<reference evidence="2" key="1">
    <citation type="submission" date="2022-10" db="EMBL/GenBank/DDBJ databases">
        <title>The complete genomes of actinobacterial strains from the NBC collection.</title>
        <authorList>
            <person name="Joergensen T.S."/>
            <person name="Alvarez Arevalo M."/>
            <person name="Sterndorff E.B."/>
            <person name="Faurdal D."/>
            <person name="Vuksanovic O."/>
            <person name="Mourched A.-S."/>
            <person name="Charusanti P."/>
            <person name="Shaw S."/>
            <person name="Blin K."/>
            <person name="Weber T."/>
        </authorList>
    </citation>
    <scope>NUCLEOTIDE SEQUENCE</scope>
    <source>
        <strain evidence="2">NBC_01393</strain>
    </source>
</reference>
<sequence length="68" mass="7894">MPRRWSLGVDRIPSDALDGDYDRLKKIVKAHHLHDRDTKLPSPSRGSKNQSQTTSRNTSTPQKRRWGR</sequence>
<organism evidence="2">
    <name type="scientific">Streptomyces sp. NBC_01393</name>
    <dbReference type="NCBI Taxonomy" id="2903851"/>
    <lineage>
        <taxon>Bacteria</taxon>
        <taxon>Bacillati</taxon>
        <taxon>Actinomycetota</taxon>
        <taxon>Actinomycetes</taxon>
        <taxon>Kitasatosporales</taxon>
        <taxon>Streptomycetaceae</taxon>
        <taxon>Streptomyces</taxon>
    </lineage>
</organism>
<name>A0AAU3HWQ3_9ACTN</name>
<feature type="compositionally biased region" description="Low complexity" evidence="1">
    <location>
        <begin position="47"/>
        <end position="60"/>
    </location>
</feature>
<gene>
    <name evidence="2" type="ORF">OG699_16595</name>
</gene>
<dbReference type="EMBL" id="CP109546">
    <property type="protein sequence ID" value="WTZ09467.1"/>
    <property type="molecule type" value="Genomic_DNA"/>
</dbReference>
<accession>A0AAU3HWQ3</accession>
<dbReference type="AlphaFoldDB" id="A0AAU3HWQ3"/>
<proteinExistence type="predicted"/>
<evidence type="ECO:0000313" key="2">
    <source>
        <dbReference type="EMBL" id="WTZ09467.1"/>
    </source>
</evidence>
<evidence type="ECO:0000256" key="1">
    <source>
        <dbReference type="SAM" id="MobiDB-lite"/>
    </source>
</evidence>
<feature type="region of interest" description="Disordered" evidence="1">
    <location>
        <begin position="31"/>
        <end position="68"/>
    </location>
</feature>